<sequence>MSNKILENIETLTSDITQTTKTKKVNPLHYIIFNESKINIDGKEIQLNTDGWDKICQIFKTGSGSLIAKRLTALMYRLDKLQLQTPQSKTPKSKTPKSKTPDTSESNTTESNTT</sequence>
<dbReference type="AlphaFoldDB" id="A0A6M3XGB1"/>
<dbReference type="EMBL" id="MT144668">
    <property type="protein sequence ID" value="QJH96950.1"/>
    <property type="molecule type" value="Genomic_DNA"/>
</dbReference>
<feature type="compositionally biased region" description="Low complexity" evidence="1">
    <location>
        <begin position="101"/>
        <end position="114"/>
    </location>
</feature>
<name>A0A6M3XGB1_9ZZZZ</name>
<proteinExistence type="predicted"/>
<protein>
    <submittedName>
        <fullName evidence="2">Uncharacterized protein</fullName>
    </submittedName>
</protein>
<evidence type="ECO:0000256" key="1">
    <source>
        <dbReference type="SAM" id="MobiDB-lite"/>
    </source>
</evidence>
<reference evidence="2" key="1">
    <citation type="submission" date="2020-03" db="EMBL/GenBank/DDBJ databases">
        <title>The deep terrestrial virosphere.</title>
        <authorList>
            <person name="Holmfeldt K."/>
            <person name="Nilsson E."/>
            <person name="Simone D."/>
            <person name="Lopez-Fernandez M."/>
            <person name="Wu X."/>
            <person name="de Brujin I."/>
            <person name="Lundin D."/>
            <person name="Andersson A."/>
            <person name="Bertilsson S."/>
            <person name="Dopson M."/>
        </authorList>
    </citation>
    <scope>NUCLEOTIDE SEQUENCE</scope>
    <source>
        <strain evidence="2">TM448B00884</strain>
    </source>
</reference>
<feature type="region of interest" description="Disordered" evidence="1">
    <location>
        <begin position="82"/>
        <end position="114"/>
    </location>
</feature>
<gene>
    <name evidence="2" type="ORF">TM448B00884_0001</name>
</gene>
<organism evidence="2">
    <name type="scientific">viral metagenome</name>
    <dbReference type="NCBI Taxonomy" id="1070528"/>
    <lineage>
        <taxon>unclassified sequences</taxon>
        <taxon>metagenomes</taxon>
        <taxon>organismal metagenomes</taxon>
    </lineage>
</organism>
<accession>A0A6M3XGB1</accession>
<evidence type="ECO:0000313" key="2">
    <source>
        <dbReference type="EMBL" id="QJH96950.1"/>
    </source>
</evidence>